<name>A0A1L7TFS1_FUSMA</name>
<comment type="similarity">
    <text evidence="2">Belongs to the major facilitator superfamily.</text>
</comment>
<feature type="transmembrane region" description="Helical" evidence="10">
    <location>
        <begin position="200"/>
        <end position="225"/>
    </location>
</feature>
<dbReference type="VEuPathDB" id="FungiDB:FMAN_03342"/>
<dbReference type="GeneID" id="65082613"/>
<dbReference type="FunFam" id="1.20.1250.20:FF:000197">
    <property type="entry name" value="Siderophore iron transporter 1"/>
    <property type="match status" value="1"/>
</dbReference>
<keyword evidence="8" id="KW-0325">Glycoprotein</keyword>
<dbReference type="GO" id="GO:0005886">
    <property type="term" value="C:plasma membrane"/>
    <property type="evidence" value="ECO:0007669"/>
    <property type="project" value="TreeGrafter"/>
</dbReference>
<dbReference type="SUPFAM" id="SSF103473">
    <property type="entry name" value="MFS general substrate transporter"/>
    <property type="match status" value="1"/>
</dbReference>
<feature type="transmembrane region" description="Helical" evidence="10">
    <location>
        <begin position="257"/>
        <end position="277"/>
    </location>
</feature>
<evidence type="ECO:0000256" key="9">
    <source>
        <dbReference type="SAM" id="MobiDB-lite"/>
    </source>
</evidence>
<comment type="subcellular location">
    <subcellularLocation>
        <location evidence="1">Endomembrane system</location>
        <topology evidence="1">Multi-pass membrane protein</topology>
    </subcellularLocation>
</comment>
<dbReference type="Gene3D" id="1.20.1250.20">
    <property type="entry name" value="MFS general substrate transporter like domains"/>
    <property type="match status" value="2"/>
</dbReference>
<accession>A0A1L7TFS1</accession>
<evidence type="ECO:0000256" key="1">
    <source>
        <dbReference type="ARBA" id="ARBA00004127"/>
    </source>
</evidence>
<evidence type="ECO:0000256" key="7">
    <source>
        <dbReference type="ARBA" id="ARBA00023136"/>
    </source>
</evidence>
<dbReference type="RefSeq" id="XP_041682640.1">
    <property type="nucleotide sequence ID" value="XM_041832147.1"/>
</dbReference>
<dbReference type="EMBL" id="FCQH01000006">
    <property type="protein sequence ID" value="CVK94101.1"/>
    <property type="molecule type" value="Genomic_DNA"/>
</dbReference>
<feature type="transmembrane region" description="Helical" evidence="10">
    <location>
        <begin position="289"/>
        <end position="306"/>
    </location>
</feature>
<dbReference type="GO" id="GO:0015343">
    <property type="term" value="F:siderophore-iron transmembrane transporter activity"/>
    <property type="evidence" value="ECO:0007669"/>
    <property type="project" value="TreeGrafter"/>
</dbReference>
<evidence type="ECO:0000256" key="10">
    <source>
        <dbReference type="SAM" id="Phobius"/>
    </source>
</evidence>
<dbReference type="Proteomes" id="UP000184255">
    <property type="component" value="Unassembled WGS sequence"/>
</dbReference>
<comment type="caution">
    <text evidence="11">The sequence shown here is derived from an EMBL/GenBank/DDBJ whole genome shotgun (WGS) entry which is preliminary data.</text>
</comment>
<keyword evidence="3" id="KW-0813">Transport</keyword>
<evidence type="ECO:0000256" key="8">
    <source>
        <dbReference type="ARBA" id="ARBA00023180"/>
    </source>
</evidence>
<gene>
    <name evidence="11" type="ORF">FMAN_03342</name>
</gene>
<feature type="transmembrane region" description="Helical" evidence="10">
    <location>
        <begin position="170"/>
        <end position="188"/>
    </location>
</feature>
<organism evidence="11 12">
    <name type="scientific">Fusarium mangiferae</name>
    <name type="common">Mango malformation disease fungus</name>
    <dbReference type="NCBI Taxonomy" id="192010"/>
    <lineage>
        <taxon>Eukaryota</taxon>
        <taxon>Fungi</taxon>
        <taxon>Dikarya</taxon>
        <taxon>Ascomycota</taxon>
        <taxon>Pezizomycotina</taxon>
        <taxon>Sordariomycetes</taxon>
        <taxon>Hypocreomycetidae</taxon>
        <taxon>Hypocreales</taxon>
        <taxon>Nectriaceae</taxon>
        <taxon>Fusarium</taxon>
        <taxon>Fusarium fujikuroi species complex</taxon>
    </lineage>
</organism>
<feature type="transmembrane region" description="Helical" evidence="10">
    <location>
        <begin position="420"/>
        <end position="442"/>
    </location>
</feature>
<evidence type="ECO:0000256" key="4">
    <source>
        <dbReference type="ARBA" id="ARBA00022692"/>
    </source>
</evidence>
<dbReference type="Pfam" id="PF07690">
    <property type="entry name" value="MFS_1"/>
    <property type="match status" value="1"/>
</dbReference>
<dbReference type="PANTHER" id="PTHR23501">
    <property type="entry name" value="MAJOR FACILITATOR SUPERFAMILY"/>
    <property type="match status" value="1"/>
</dbReference>
<keyword evidence="12" id="KW-1185">Reference proteome</keyword>
<feature type="transmembrane region" description="Helical" evidence="10">
    <location>
        <begin position="533"/>
        <end position="551"/>
    </location>
</feature>
<dbReference type="AlphaFoldDB" id="A0A1L7TFS1"/>
<feature type="transmembrane region" description="Helical" evidence="10">
    <location>
        <begin position="326"/>
        <end position="354"/>
    </location>
</feature>
<dbReference type="GO" id="GO:0005774">
    <property type="term" value="C:vacuolar membrane"/>
    <property type="evidence" value="ECO:0007669"/>
    <property type="project" value="TreeGrafter"/>
</dbReference>
<evidence type="ECO:0000256" key="6">
    <source>
        <dbReference type="ARBA" id="ARBA00023065"/>
    </source>
</evidence>
<evidence type="ECO:0000256" key="2">
    <source>
        <dbReference type="ARBA" id="ARBA00008335"/>
    </source>
</evidence>
<dbReference type="InterPro" id="IPR011701">
    <property type="entry name" value="MFS"/>
</dbReference>
<keyword evidence="7 10" id="KW-0472">Membrane</keyword>
<reference evidence="12" key="1">
    <citation type="journal article" date="2016" name="Genome Biol. Evol.">
        <title>Comparative 'omics' of the Fusarium fujikuroi species complex highlights differences in genetic potential and metabolite synthesis.</title>
        <authorList>
            <person name="Niehaus E.-M."/>
            <person name="Muensterkoetter M."/>
            <person name="Proctor R.H."/>
            <person name="Brown D.W."/>
            <person name="Sharon A."/>
            <person name="Idan Y."/>
            <person name="Oren-Young L."/>
            <person name="Sieber C.M."/>
            <person name="Novak O."/>
            <person name="Pencik A."/>
            <person name="Tarkowska D."/>
            <person name="Hromadova K."/>
            <person name="Freeman S."/>
            <person name="Maymon M."/>
            <person name="Elazar M."/>
            <person name="Youssef S.A."/>
            <person name="El-Shabrawy E.S.M."/>
            <person name="Shalaby A.B.A."/>
            <person name="Houterman P."/>
            <person name="Brock N.L."/>
            <person name="Burkhardt I."/>
            <person name="Tsavkelova E.A."/>
            <person name="Dickschat J.S."/>
            <person name="Galuszka P."/>
            <person name="Gueldener U."/>
            <person name="Tudzynski B."/>
        </authorList>
    </citation>
    <scope>NUCLEOTIDE SEQUENCE [LARGE SCALE GENOMIC DNA]</scope>
    <source>
        <strain evidence="12">MRC7560</strain>
    </source>
</reference>
<dbReference type="GO" id="GO:0005768">
    <property type="term" value="C:endosome"/>
    <property type="evidence" value="ECO:0007669"/>
    <property type="project" value="TreeGrafter"/>
</dbReference>
<keyword evidence="6" id="KW-0406">Ion transport</keyword>
<protein>
    <submittedName>
        <fullName evidence="11">Probable SIT1-Transporter of the bacterial siderophore ferrioxamine B</fullName>
    </submittedName>
</protein>
<evidence type="ECO:0000256" key="3">
    <source>
        <dbReference type="ARBA" id="ARBA00022448"/>
    </source>
</evidence>
<feature type="transmembrane region" description="Helical" evidence="10">
    <location>
        <begin position="114"/>
        <end position="132"/>
    </location>
</feature>
<keyword evidence="4 10" id="KW-0812">Transmembrane</keyword>
<feature type="transmembrane region" description="Helical" evidence="10">
    <location>
        <begin position="391"/>
        <end position="408"/>
    </location>
</feature>
<keyword evidence="5 10" id="KW-1133">Transmembrane helix</keyword>
<feature type="region of interest" description="Disordered" evidence="9">
    <location>
        <begin position="1"/>
        <end position="26"/>
    </location>
</feature>
<evidence type="ECO:0000256" key="5">
    <source>
        <dbReference type="ARBA" id="ARBA00022989"/>
    </source>
</evidence>
<feature type="transmembrane region" description="Helical" evidence="10">
    <location>
        <begin position="366"/>
        <end position="384"/>
    </location>
</feature>
<evidence type="ECO:0000313" key="12">
    <source>
        <dbReference type="Proteomes" id="UP000184255"/>
    </source>
</evidence>
<feature type="transmembrane region" description="Helical" evidence="10">
    <location>
        <begin position="138"/>
        <end position="158"/>
    </location>
</feature>
<sequence length="579" mass="63243">MDKTTASIELDQKDDPNPPITPQAAPKLPGVLRVEAAASKLTTPKRWIFFTSIFFFSYALNLDFQTRNTYVPYATSSFGNHSLLATVIVIREVVASAIQPSVARLTDVFGRIEIFTLAVVFSLVGTIIQTYSANIQTFAGGAVLHSLGYRISILTIEIMIADFTSMKTRLFFAFVPNWPALVNIWISGDVTSAILSVTSWKWGIGMFAIINPICALPLIIFMFVLGRQTKRSRLEQETLGSSSWTASLKAIFWELDVVGVLLLTAALAMTLIPLTLAGGQSAKWRDASILTPLIIGLILFPIFAIWERKVSHPMLPIHLLKHRTVWGCLGISAIFPIAFMVIGSYLFSLLVVSYNFTVKDATRVALLYQFCAIIVGSLLGPIVIKIRRLKEVILSGIALLFVGFGLIYHFRGGSGSKSGVIGGEVLMGIAGGLFSWPTLILIQTVARHEYIGVLISLVFTANAIGQAIGGCVSGAMWTQTLYKELEKNLAPFGNDTLASAVYASPLTVVPQYPLGSPEREAMGMSYRYIQRNLSIVSLCLVVPMLVLGLCLHNPTLSDKQAQVDENVESPKEQKQNTGN</sequence>
<evidence type="ECO:0000313" key="11">
    <source>
        <dbReference type="EMBL" id="CVK94101.1"/>
    </source>
</evidence>
<proteinExistence type="inferred from homology"/>
<dbReference type="InterPro" id="IPR036259">
    <property type="entry name" value="MFS_trans_sf"/>
</dbReference>
<feature type="transmembrane region" description="Helical" evidence="10">
    <location>
        <begin position="454"/>
        <end position="477"/>
    </location>
</feature>
<dbReference type="PANTHER" id="PTHR23501:SF92">
    <property type="entry name" value="GLUTATHIONE EXCHANGER 1-RELATED"/>
    <property type="match status" value="1"/>
</dbReference>